<gene>
    <name evidence="9" type="ORF">RND81_10G115900</name>
</gene>
<dbReference type="InterPro" id="IPR036514">
    <property type="entry name" value="SGNH_hydro_sf"/>
</dbReference>
<evidence type="ECO:0000256" key="6">
    <source>
        <dbReference type="ARBA" id="ARBA00022963"/>
    </source>
</evidence>
<sequence>MEKRGVIFTAIFFTMFLTELSDVANALDGAAASPLAPAMFIFGDSLIDNGNNNYMITSAKANYFPYGIDSGGPTGRFSNGLTVVDYGARYLGLPFIPPYFSIMTIGRNMLRGINYASAAAGILDETGRHFGQRTSLNGQILQFQTTATLKLPELLRGQEEVAQYLAKSVFLINIGGNDYLNNYLMPDRYDSSRVYDGEAFADLLMNTLSTQLSNLYKLGARKMVLVNTGPIGCIPAFLSKSNDNNCVERINNLISMFNSRLNYLSSTLNNTLPGSTFVYQNIYNLFYDIIHNPFEYGFNEANKACCGNGKDGGEVTCLPLQSPCTTRDQYVFWDSFHPTQAVNAIIARRSYSQYATDCTPISIYQLAQL</sequence>
<keyword evidence="7" id="KW-0443">Lipid metabolism</keyword>
<keyword evidence="3" id="KW-0964">Secreted</keyword>
<proteinExistence type="inferred from homology"/>
<evidence type="ECO:0000313" key="10">
    <source>
        <dbReference type="Proteomes" id="UP001443914"/>
    </source>
</evidence>
<comment type="caution">
    <text evidence="9">The sequence shown here is derived from an EMBL/GenBank/DDBJ whole genome shotgun (WGS) entry which is preliminary data.</text>
</comment>
<name>A0AAW1I3G1_SAPOF</name>
<evidence type="ECO:0000256" key="1">
    <source>
        <dbReference type="ARBA" id="ARBA00004613"/>
    </source>
</evidence>
<keyword evidence="10" id="KW-1185">Reference proteome</keyword>
<dbReference type="InterPro" id="IPR001087">
    <property type="entry name" value="GDSL"/>
</dbReference>
<protein>
    <submittedName>
        <fullName evidence="9">Uncharacterized protein</fullName>
    </submittedName>
</protein>
<evidence type="ECO:0000256" key="8">
    <source>
        <dbReference type="SAM" id="SignalP"/>
    </source>
</evidence>
<dbReference type="CDD" id="cd01837">
    <property type="entry name" value="SGNH_plant_lipase_like"/>
    <property type="match status" value="1"/>
</dbReference>
<dbReference type="GO" id="GO:0016788">
    <property type="term" value="F:hydrolase activity, acting on ester bonds"/>
    <property type="evidence" value="ECO:0007669"/>
    <property type="project" value="InterPro"/>
</dbReference>
<keyword evidence="6" id="KW-0442">Lipid degradation</keyword>
<accession>A0AAW1I3G1</accession>
<feature type="signal peptide" evidence="8">
    <location>
        <begin position="1"/>
        <end position="26"/>
    </location>
</feature>
<dbReference type="GO" id="GO:0016042">
    <property type="term" value="P:lipid catabolic process"/>
    <property type="evidence" value="ECO:0007669"/>
    <property type="project" value="UniProtKB-KW"/>
</dbReference>
<keyword evidence="5" id="KW-0378">Hydrolase</keyword>
<dbReference type="PANTHER" id="PTHR45650:SF79">
    <property type="entry name" value="GDSL ESTERASE_LIPASE 7"/>
    <property type="match status" value="1"/>
</dbReference>
<evidence type="ECO:0000313" key="9">
    <source>
        <dbReference type="EMBL" id="KAK9683069.1"/>
    </source>
</evidence>
<dbReference type="InterPro" id="IPR035669">
    <property type="entry name" value="SGNH_plant_lipase-like"/>
</dbReference>
<evidence type="ECO:0000256" key="3">
    <source>
        <dbReference type="ARBA" id="ARBA00022525"/>
    </source>
</evidence>
<feature type="chain" id="PRO_5043799844" evidence="8">
    <location>
        <begin position="27"/>
        <end position="369"/>
    </location>
</feature>
<comment type="similarity">
    <text evidence="2">Belongs to the 'GDSL' lipolytic enzyme family.</text>
</comment>
<dbReference type="Gene3D" id="3.40.50.1110">
    <property type="entry name" value="SGNH hydrolase"/>
    <property type="match status" value="1"/>
</dbReference>
<dbReference type="Pfam" id="PF00657">
    <property type="entry name" value="Lipase_GDSL"/>
    <property type="match status" value="1"/>
</dbReference>
<evidence type="ECO:0000256" key="2">
    <source>
        <dbReference type="ARBA" id="ARBA00008668"/>
    </source>
</evidence>
<dbReference type="Proteomes" id="UP001443914">
    <property type="component" value="Unassembled WGS sequence"/>
</dbReference>
<dbReference type="EMBL" id="JBDFQZ010000010">
    <property type="protein sequence ID" value="KAK9683069.1"/>
    <property type="molecule type" value="Genomic_DNA"/>
</dbReference>
<dbReference type="PANTHER" id="PTHR45650">
    <property type="entry name" value="GDSL-LIKE LIPASE/ACYLHYDROLASE-RELATED"/>
    <property type="match status" value="1"/>
</dbReference>
<dbReference type="SUPFAM" id="SSF52266">
    <property type="entry name" value="SGNH hydrolase"/>
    <property type="match status" value="1"/>
</dbReference>
<evidence type="ECO:0000256" key="5">
    <source>
        <dbReference type="ARBA" id="ARBA00022801"/>
    </source>
</evidence>
<comment type="subcellular location">
    <subcellularLocation>
        <location evidence="1">Secreted</location>
    </subcellularLocation>
</comment>
<evidence type="ECO:0000256" key="4">
    <source>
        <dbReference type="ARBA" id="ARBA00022729"/>
    </source>
</evidence>
<evidence type="ECO:0000256" key="7">
    <source>
        <dbReference type="ARBA" id="ARBA00023098"/>
    </source>
</evidence>
<dbReference type="AlphaFoldDB" id="A0AAW1I3G1"/>
<dbReference type="GO" id="GO:0005576">
    <property type="term" value="C:extracellular region"/>
    <property type="evidence" value="ECO:0007669"/>
    <property type="project" value="UniProtKB-SubCell"/>
</dbReference>
<dbReference type="InterPro" id="IPR051238">
    <property type="entry name" value="GDSL_esterase/lipase"/>
</dbReference>
<keyword evidence="4 8" id="KW-0732">Signal</keyword>
<reference evidence="9" key="1">
    <citation type="submission" date="2024-03" db="EMBL/GenBank/DDBJ databases">
        <title>WGS assembly of Saponaria officinalis var. Norfolk2.</title>
        <authorList>
            <person name="Jenkins J."/>
            <person name="Shu S."/>
            <person name="Grimwood J."/>
            <person name="Barry K."/>
            <person name="Goodstein D."/>
            <person name="Schmutz J."/>
            <person name="Leebens-Mack J."/>
            <person name="Osbourn A."/>
        </authorList>
    </citation>
    <scope>NUCLEOTIDE SEQUENCE [LARGE SCALE GENOMIC DNA]</scope>
    <source>
        <strain evidence="9">JIC</strain>
    </source>
</reference>
<organism evidence="9 10">
    <name type="scientific">Saponaria officinalis</name>
    <name type="common">Common soapwort</name>
    <name type="synonym">Lychnis saponaria</name>
    <dbReference type="NCBI Taxonomy" id="3572"/>
    <lineage>
        <taxon>Eukaryota</taxon>
        <taxon>Viridiplantae</taxon>
        <taxon>Streptophyta</taxon>
        <taxon>Embryophyta</taxon>
        <taxon>Tracheophyta</taxon>
        <taxon>Spermatophyta</taxon>
        <taxon>Magnoliopsida</taxon>
        <taxon>eudicotyledons</taxon>
        <taxon>Gunneridae</taxon>
        <taxon>Pentapetalae</taxon>
        <taxon>Caryophyllales</taxon>
        <taxon>Caryophyllaceae</taxon>
        <taxon>Caryophylleae</taxon>
        <taxon>Saponaria</taxon>
    </lineage>
</organism>